<keyword evidence="2" id="KW-1185">Reference proteome</keyword>
<protein>
    <submittedName>
        <fullName evidence="1">Uncharacterized protein</fullName>
    </submittedName>
</protein>
<accession>A0A1M6NHN9</accession>
<evidence type="ECO:0000313" key="1">
    <source>
        <dbReference type="EMBL" id="SHJ95209.1"/>
    </source>
</evidence>
<proteinExistence type="predicted"/>
<dbReference type="Proteomes" id="UP000183982">
    <property type="component" value="Unassembled WGS sequence"/>
</dbReference>
<organism evidence="1 2">
    <name type="scientific">Shimia gijangensis</name>
    <dbReference type="NCBI Taxonomy" id="1470563"/>
    <lineage>
        <taxon>Bacteria</taxon>
        <taxon>Pseudomonadati</taxon>
        <taxon>Pseudomonadota</taxon>
        <taxon>Alphaproteobacteria</taxon>
        <taxon>Rhodobacterales</taxon>
        <taxon>Roseobacteraceae</taxon>
    </lineage>
</organism>
<feature type="non-terminal residue" evidence="1">
    <location>
        <position position="1"/>
    </location>
</feature>
<dbReference type="RefSeq" id="WP_220387633.1">
    <property type="nucleotide sequence ID" value="NZ_FQZQ01000016.1"/>
</dbReference>
<dbReference type="AlphaFoldDB" id="A0A1M6NHN9"/>
<reference evidence="2" key="1">
    <citation type="submission" date="2016-11" db="EMBL/GenBank/DDBJ databases">
        <authorList>
            <person name="Varghese N."/>
            <person name="Submissions S."/>
        </authorList>
    </citation>
    <scope>NUCLEOTIDE SEQUENCE [LARGE SCALE GENOMIC DNA]</scope>
    <source>
        <strain evidence="2">DSM 100564</strain>
    </source>
</reference>
<evidence type="ECO:0000313" key="2">
    <source>
        <dbReference type="Proteomes" id="UP000183982"/>
    </source>
</evidence>
<dbReference type="EMBL" id="FQZQ01000016">
    <property type="protein sequence ID" value="SHJ95209.1"/>
    <property type="molecule type" value="Genomic_DNA"/>
</dbReference>
<name>A0A1M6NHN9_9RHOB</name>
<sequence length="67" mass="7395">PFGAPLVHLCAAGEVGSRVIKPNPQALFAEKCVFFHFSDFPMFFSSLGQSHFKNALPNEIKLPTEQC</sequence>
<gene>
    <name evidence="1" type="ORF">SAMN05444000_1161</name>
</gene>